<proteinExistence type="predicted"/>
<reference evidence="1 2" key="1">
    <citation type="submission" date="2020-04" db="EMBL/GenBank/DDBJ databases">
        <authorList>
            <person name="Depoorter E."/>
        </authorList>
    </citation>
    <scope>NUCLEOTIDE SEQUENCE [LARGE SCALE GENOMIC DNA]</scope>
    <source>
        <strain evidence="1 2">BCC0217</strain>
    </source>
</reference>
<accession>A0A6J5J1M2</accession>
<organism evidence="1 2">
    <name type="scientific">Burkholderia aenigmatica</name>
    <dbReference type="NCBI Taxonomy" id="2015348"/>
    <lineage>
        <taxon>Bacteria</taxon>
        <taxon>Pseudomonadati</taxon>
        <taxon>Pseudomonadota</taxon>
        <taxon>Betaproteobacteria</taxon>
        <taxon>Burkholderiales</taxon>
        <taxon>Burkholderiaceae</taxon>
        <taxon>Burkholderia</taxon>
        <taxon>Burkholderia cepacia complex</taxon>
    </lineage>
</organism>
<dbReference type="GO" id="GO:0000150">
    <property type="term" value="F:DNA strand exchange activity"/>
    <property type="evidence" value="ECO:0007669"/>
    <property type="project" value="InterPro"/>
</dbReference>
<dbReference type="EMBL" id="CABWIL020000011">
    <property type="protein sequence ID" value="CAB3965474.1"/>
    <property type="molecule type" value="Genomic_DNA"/>
</dbReference>
<protein>
    <submittedName>
        <fullName evidence="1">Resolvase domain-containing protein</fullName>
    </submittedName>
</protein>
<gene>
    <name evidence="1" type="ORF">BLA3211_03400</name>
</gene>
<dbReference type="AlphaFoldDB" id="A0A6J5J1M2"/>
<evidence type="ECO:0000313" key="1">
    <source>
        <dbReference type="EMBL" id="CAB3965474.1"/>
    </source>
</evidence>
<name>A0A6J5J1M2_9BURK</name>
<dbReference type="InterPro" id="IPR036162">
    <property type="entry name" value="Resolvase-like_N_sf"/>
</dbReference>
<dbReference type="Proteomes" id="UP000494301">
    <property type="component" value="Unassembled WGS sequence"/>
</dbReference>
<dbReference type="GO" id="GO:0003677">
    <property type="term" value="F:DNA binding"/>
    <property type="evidence" value="ECO:0007669"/>
    <property type="project" value="InterPro"/>
</dbReference>
<dbReference type="Gene3D" id="3.40.50.1390">
    <property type="entry name" value="Resolvase, N-terminal catalytic domain"/>
    <property type="match status" value="1"/>
</dbReference>
<evidence type="ECO:0000313" key="2">
    <source>
        <dbReference type="Proteomes" id="UP000494301"/>
    </source>
</evidence>
<sequence length="119" mass="12972">MELDASLSLRDEGLSAYHQRHVRQGALGVFLRAAEDVQVPAGSVLIVEVLDRLSRAEPLQALAQIVNAGINVVTARDGREYNREHLKAQPMVIVKKRRLGAVRLTPSGAQPLHASTGQF</sequence>